<dbReference type="EMBL" id="JAUEPP010000001">
    <property type="protein sequence ID" value="KAK3354733.1"/>
    <property type="molecule type" value="Genomic_DNA"/>
</dbReference>
<organism evidence="15 16">
    <name type="scientific">Neurospora tetraspora</name>
    <dbReference type="NCBI Taxonomy" id="94610"/>
    <lineage>
        <taxon>Eukaryota</taxon>
        <taxon>Fungi</taxon>
        <taxon>Dikarya</taxon>
        <taxon>Ascomycota</taxon>
        <taxon>Pezizomycotina</taxon>
        <taxon>Sordariomycetes</taxon>
        <taxon>Sordariomycetidae</taxon>
        <taxon>Sordariales</taxon>
        <taxon>Sordariaceae</taxon>
        <taxon>Neurospora</taxon>
    </lineage>
</organism>
<feature type="compositionally biased region" description="Polar residues" evidence="13">
    <location>
        <begin position="412"/>
        <end position="426"/>
    </location>
</feature>
<keyword evidence="3 11" id="KW-0812">Transmembrane</keyword>
<evidence type="ECO:0000256" key="9">
    <source>
        <dbReference type="ARBA" id="ARBA00023315"/>
    </source>
</evidence>
<evidence type="ECO:0000259" key="14">
    <source>
        <dbReference type="Pfam" id="PF01529"/>
    </source>
</evidence>
<evidence type="ECO:0000256" key="8">
    <source>
        <dbReference type="ARBA" id="ARBA00023288"/>
    </source>
</evidence>
<keyword evidence="7 11" id="KW-0564">Palmitate</keyword>
<evidence type="ECO:0000256" key="3">
    <source>
        <dbReference type="ARBA" id="ARBA00022692"/>
    </source>
</evidence>
<keyword evidence="8 11" id="KW-0449">Lipoprotein</keyword>
<comment type="domain">
    <text evidence="11 12">The DHHC domain is required for palmitoyltransferase activity.</text>
</comment>
<protein>
    <recommendedName>
        <fullName evidence="11">Palmitoyltransferase PFA4</fullName>
        <ecNumber evidence="11">2.3.1.225</ecNumber>
    </recommendedName>
    <alternativeName>
        <fullName evidence="11">Protein S-acyltransferase</fullName>
        <shortName evidence="11">PAT</shortName>
    </alternativeName>
    <alternativeName>
        <fullName evidence="11">Protein fatty acyltransferase 4</fullName>
    </alternativeName>
</protein>
<reference evidence="15" key="2">
    <citation type="submission" date="2023-06" db="EMBL/GenBank/DDBJ databases">
        <authorList>
            <consortium name="Lawrence Berkeley National Laboratory"/>
            <person name="Haridas S."/>
            <person name="Hensen N."/>
            <person name="Bonometti L."/>
            <person name="Westerberg I."/>
            <person name="Brannstrom I.O."/>
            <person name="Guillou S."/>
            <person name="Cros-Aarteil S."/>
            <person name="Calhoun S."/>
            <person name="Kuo A."/>
            <person name="Mondo S."/>
            <person name="Pangilinan J."/>
            <person name="Riley R."/>
            <person name="Labutti K."/>
            <person name="Andreopoulos B."/>
            <person name="Lipzen A."/>
            <person name="Chen C."/>
            <person name="Yanf M."/>
            <person name="Daum C."/>
            <person name="Ng V."/>
            <person name="Clum A."/>
            <person name="Steindorff A."/>
            <person name="Ohm R."/>
            <person name="Martin F."/>
            <person name="Silar P."/>
            <person name="Natvig D."/>
            <person name="Lalanne C."/>
            <person name="Gautier V."/>
            <person name="Ament-Velasquez S.L."/>
            <person name="Kruys A."/>
            <person name="Hutchinson M.I."/>
            <person name="Powell A.J."/>
            <person name="Barry K."/>
            <person name="Miller A.N."/>
            <person name="Grigoriev I.V."/>
            <person name="Debuchy R."/>
            <person name="Gladieux P."/>
            <person name="Thoren M.H."/>
            <person name="Johannesson H."/>
        </authorList>
    </citation>
    <scope>NUCLEOTIDE SEQUENCE</scope>
    <source>
        <strain evidence="15">CBS 560.94</strain>
    </source>
</reference>
<evidence type="ECO:0000256" key="5">
    <source>
        <dbReference type="ARBA" id="ARBA00022989"/>
    </source>
</evidence>
<comment type="function">
    <text evidence="11">Mediates the reversible addition of palmitate to target proteins, thereby regulating their membrane association and biological function.</text>
</comment>
<feature type="compositionally biased region" description="Acidic residues" evidence="13">
    <location>
        <begin position="462"/>
        <end position="474"/>
    </location>
</feature>
<evidence type="ECO:0000256" key="11">
    <source>
        <dbReference type="HAMAP-Rule" id="MF_03199"/>
    </source>
</evidence>
<dbReference type="HAMAP" id="MF_03199">
    <property type="entry name" value="DHHC_PAT_PFA4"/>
    <property type="match status" value="1"/>
</dbReference>
<comment type="catalytic activity">
    <reaction evidence="10 11 12">
        <text>L-cysteinyl-[protein] + hexadecanoyl-CoA = S-hexadecanoyl-L-cysteinyl-[protein] + CoA</text>
        <dbReference type="Rhea" id="RHEA:36683"/>
        <dbReference type="Rhea" id="RHEA-COMP:10131"/>
        <dbReference type="Rhea" id="RHEA-COMP:11032"/>
        <dbReference type="ChEBI" id="CHEBI:29950"/>
        <dbReference type="ChEBI" id="CHEBI:57287"/>
        <dbReference type="ChEBI" id="CHEBI:57379"/>
        <dbReference type="ChEBI" id="CHEBI:74151"/>
        <dbReference type="EC" id="2.3.1.225"/>
    </reaction>
</comment>
<feature type="active site" description="S-palmitoyl cysteine intermediate" evidence="11">
    <location>
        <position position="137"/>
    </location>
</feature>
<dbReference type="EC" id="2.3.1.225" evidence="11"/>
<evidence type="ECO:0000256" key="6">
    <source>
        <dbReference type="ARBA" id="ARBA00023136"/>
    </source>
</evidence>
<dbReference type="GO" id="GO:0019706">
    <property type="term" value="F:protein-cysteine S-palmitoyltransferase activity"/>
    <property type="evidence" value="ECO:0007669"/>
    <property type="project" value="UniProtKB-UniRule"/>
</dbReference>
<feature type="region of interest" description="Disordered" evidence="13">
    <location>
        <begin position="319"/>
        <end position="491"/>
    </location>
</feature>
<dbReference type="InterPro" id="IPR033682">
    <property type="entry name" value="PFA4"/>
</dbReference>
<keyword evidence="4 11" id="KW-0256">Endoplasmic reticulum</keyword>
<feature type="transmembrane region" description="Helical" evidence="11 12">
    <location>
        <begin position="194"/>
        <end position="217"/>
    </location>
</feature>
<reference evidence="15" key="1">
    <citation type="journal article" date="2023" name="Mol. Phylogenet. Evol.">
        <title>Genome-scale phylogeny and comparative genomics of the fungal order Sordariales.</title>
        <authorList>
            <person name="Hensen N."/>
            <person name="Bonometti L."/>
            <person name="Westerberg I."/>
            <person name="Brannstrom I.O."/>
            <person name="Guillou S."/>
            <person name="Cros-Aarteil S."/>
            <person name="Calhoun S."/>
            <person name="Haridas S."/>
            <person name="Kuo A."/>
            <person name="Mondo S."/>
            <person name="Pangilinan J."/>
            <person name="Riley R."/>
            <person name="LaButti K."/>
            <person name="Andreopoulos B."/>
            <person name="Lipzen A."/>
            <person name="Chen C."/>
            <person name="Yan M."/>
            <person name="Daum C."/>
            <person name="Ng V."/>
            <person name="Clum A."/>
            <person name="Steindorff A."/>
            <person name="Ohm R.A."/>
            <person name="Martin F."/>
            <person name="Silar P."/>
            <person name="Natvig D.O."/>
            <person name="Lalanne C."/>
            <person name="Gautier V."/>
            <person name="Ament-Velasquez S.L."/>
            <person name="Kruys A."/>
            <person name="Hutchinson M.I."/>
            <person name="Powell A.J."/>
            <person name="Barry K."/>
            <person name="Miller A.N."/>
            <person name="Grigoriev I.V."/>
            <person name="Debuchy R."/>
            <person name="Gladieux P."/>
            <person name="Hiltunen Thoren M."/>
            <person name="Johannesson H."/>
        </authorList>
    </citation>
    <scope>NUCLEOTIDE SEQUENCE</scope>
    <source>
        <strain evidence="15">CBS 560.94</strain>
    </source>
</reference>
<evidence type="ECO:0000256" key="1">
    <source>
        <dbReference type="ARBA" id="ARBA00004141"/>
    </source>
</evidence>
<feature type="transmembrane region" description="Helical" evidence="11 12">
    <location>
        <begin position="12"/>
        <end position="32"/>
    </location>
</feature>
<evidence type="ECO:0000313" key="16">
    <source>
        <dbReference type="Proteomes" id="UP001278500"/>
    </source>
</evidence>
<dbReference type="InterPro" id="IPR039859">
    <property type="entry name" value="PFA4/ZDH16/20/ERF2-like"/>
</dbReference>
<keyword evidence="2 11" id="KW-0808">Transferase</keyword>
<dbReference type="AlphaFoldDB" id="A0AAE0JNU2"/>
<name>A0AAE0JNU2_9PEZI</name>
<feature type="region of interest" description="Disordered" evidence="13">
    <location>
        <begin position="80"/>
        <end position="106"/>
    </location>
</feature>
<evidence type="ECO:0000313" key="15">
    <source>
        <dbReference type="EMBL" id="KAK3354733.1"/>
    </source>
</evidence>
<dbReference type="GO" id="GO:0005789">
    <property type="term" value="C:endoplasmic reticulum membrane"/>
    <property type="evidence" value="ECO:0007669"/>
    <property type="project" value="UniProtKB-SubCell"/>
</dbReference>
<evidence type="ECO:0000256" key="7">
    <source>
        <dbReference type="ARBA" id="ARBA00023139"/>
    </source>
</evidence>
<dbReference type="Pfam" id="PF01529">
    <property type="entry name" value="DHHC"/>
    <property type="match status" value="1"/>
</dbReference>
<dbReference type="PROSITE" id="PS50216">
    <property type="entry name" value="DHHC"/>
    <property type="match status" value="1"/>
</dbReference>
<evidence type="ECO:0000256" key="12">
    <source>
        <dbReference type="RuleBase" id="RU079119"/>
    </source>
</evidence>
<comment type="caution">
    <text evidence="11">Lacks conserved residue(s) required for the propagation of feature annotation.</text>
</comment>
<keyword evidence="6 11" id="KW-0472">Membrane</keyword>
<evidence type="ECO:0000256" key="13">
    <source>
        <dbReference type="SAM" id="MobiDB-lite"/>
    </source>
</evidence>
<keyword evidence="16" id="KW-1185">Reference proteome</keyword>
<sequence length="491" mass="56051">MTNIQTGPTTRGLSRFAIPAVCGLITFLGYYSQYLFNTSPDLAPGPLTRRESITLNTLLVCLWLTYYQACTVDPGRYKFPPKEKEEDNNNNDNHITRRGGGPQQNARWCKKCSAPKPTRAHHCRHCARCIPRMDHHCPWTGNCVSLQTFPHFLRFLVYTNAALVCFARLLWARLYYGLWDQRHVPAYLGPSVGALLGCTMLSIAWFATQFALTVLLVTTVRSWMLGKTMIEEWEAEKHEALLARSYDGDDYWGADGHGGFVPVKVEFPYDNGFWTNMAQAMGTNNFLRWFLPVGGGGPKISNDTPWKGTGWEYEENGFNDRVGMWPPPDPEKLRRERAGAGGKWPGARENLGTGKPEVEYYRSSEDMKAAFKRRQQEDLRRRQQRRQHSSEEDEIMAELEEDEGYEQRSRTRSPPQQGRTWMNSEGDTLWDYGVDVDEEESYGYPGQGVSESVPLVGTATGYDDDQGDEDEDVPLAELMRRRRVRSSEGYE</sequence>
<gene>
    <name evidence="11" type="primary">PFA4</name>
    <name evidence="15" type="ORF">B0H65DRAFT_449454</name>
</gene>
<feature type="transmembrane region" description="Helical" evidence="11 12">
    <location>
        <begin position="155"/>
        <end position="174"/>
    </location>
</feature>
<feature type="compositionally biased region" description="Acidic residues" evidence="13">
    <location>
        <begin position="391"/>
        <end position="404"/>
    </location>
</feature>
<feature type="compositionally biased region" description="Basic and acidic residues" evidence="13">
    <location>
        <begin position="356"/>
        <end position="381"/>
    </location>
</feature>
<dbReference type="InterPro" id="IPR001594">
    <property type="entry name" value="Palmitoyltrfase_DHHC"/>
</dbReference>
<comment type="subcellular location">
    <subcellularLocation>
        <location evidence="11">Endoplasmic reticulum membrane</location>
        <topology evidence="11">Multi-pass membrane protein</topology>
    </subcellularLocation>
    <subcellularLocation>
        <location evidence="1">Membrane</location>
        <topology evidence="1">Multi-pass membrane protein</topology>
    </subcellularLocation>
</comment>
<proteinExistence type="inferred from homology"/>
<evidence type="ECO:0000256" key="10">
    <source>
        <dbReference type="ARBA" id="ARBA00048048"/>
    </source>
</evidence>
<comment type="caution">
    <text evidence="15">The sequence shown here is derived from an EMBL/GenBank/DDBJ whole genome shotgun (WGS) entry which is preliminary data.</text>
</comment>
<feature type="compositionally biased region" description="Basic and acidic residues" evidence="13">
    <location>
        <begin position="329"/>
        <end position="338"/>
    </location>
</feature>
<keyword evidence="9 11" id="KW-0012">Acyltransferase</keyword>
<comment type="similarity">
    <text evidence="11">Belongs to the DHHC palmitoyltransferase family. PFA4 subfamily.</text>
</comment>
<evidence type="ECO:0000256" key="2">
    <source>
        <dbReference type="ARBA" id="ARBA00022679"/>
    </source>
</evidence>
<dbReference type="Proteomes" id="UP001278500">
    <property type="component" value="Unassembled WGS sequence"/>
</dbReference>
<accession>A0AAE0JNU2</accession>
<feature type="domain" description="Palmitoyltransferase DHHC" evidence="14">
    <location>
        <begin position="104"/>
        <end position="234"/>
    </location>
</feature>
<keyword evidence="5 11" id="KW-1133">Transmembrane helix</keyword>
<evidence type="ECO:0000256" key="4">
    <source>
        <dbReference type="ARBA" id="ARBA00022824"/>
    </source>
</evidence>
<dbReference type="PANTHER" id="PTHR12246">
    <property type="entry name" value="PALMITOYLTRANSFERASE ZDHHC16"/>
    <property type="match status" value="1"/>
</dbReference>